<dbReference type="PANTHER" id="PTHR47290:SF6">
    <property type="entry name" value="UBIQUITIN-LIKE DOMAIN-CONTAINING PROTEIN"/>
    <property type="match status" value="1"/>
</dbReference>
<proteinExistence type="predicted"/>
<feature type="compositionally biased region" description="Polar residues" evidence="1">
    <location>
        <begin position="1"/>
        <end position="14"/>
    </location>
</feature>
<feature type="region of interest" description="Disordered" evidence="1">
    <location>
        <begin position="1"/>
        <end position="22"/>
    </location>
</feature>
<dbReference type="STRING" id="3827.A0A1S3E970"/>
<dbReference type="Gene3D" id="3.10.20.90">
    <property type="entry name" value="Phosphatidylinositol 3-kinase Catalytic Subunit, Chain A, domain 1"/>
    <property type="match status" value="1"/>
</dbReference>
<evidence type="ECO:0000313" key="3">
    <source>
        <dbReference type="RefSeq" id="XP_012571919.1"/>
    </source>
</evidence>
<evidence type="ECO:0000256" key="1">
    <source>
        <dbReference type="SAM" id="MobiDB-lite"/>
    </source>
</evidence>
<evidence type="ECO:0000313" key="2">
    <source>
        <dbReference type="Proteomes" id="UP000087171"/>
    </source>
</evidence>
<organism evidence="2 3">
    <name type="scientific">Cicer arietinum</name>
    <name type="common">Chickpea</name>
    <name type="synonym">Garbanzo</name>
    <dbReference type="NCBI Taxonomy" id="3827"/>
    <lineage>
        <taxon>Eukaryota</taxon>
        <taxon>Viridiplantae</taxon>
        <taxon>Streptophyta</taxon>
        <taxon>Embryophyta</taxon>
        <taxon>Tracheophyta</taxon>
        <taxon>Spermatophyta</taxon>
        <taxon>Magnoliopsida</taxon>
        <taxon>eudicotyledons</taxon>
        <taxon>Gunneridae</taxon>
        <taxon>Pentapetalae</taxon>
        <taxon>rosids</taxon>
        <taxon>fabids</taxon>
        <taxon>Fabales</taxon>
        <taxon>Fabaceae</taxon>
        <taxon>Papilionoideae</taxon>
        <taxon>50 kb inversion clade</taxon>
        <taxon>NPAAA clade</taxon>
        <taxon>Hologalegina</taxon>
        <taxon>IRL clade</taxon>
        <taxon>Cicereae</taxon>
        <taxon>Cicer</taxon>
    </lineage>
</organism>
<dbReference type="OrthoDB" id="1932457at2759"/>
<dbReference type="GeneID" id="101511353"/>
<sequence>MASSSSRPYQTHTHLPTGDKAVQEEVEKEEDWLKLGLGLGLELGNSSSSWKRIVGQNHKSNPILASPSQTLNSYPQIELGLGFEDKSSSLEAIRKGKEEMEHSLLMGWPSDNCYDDHHDNDNGMVLWPSSSSSSCQIIMNPRGEDLPLQIPTDSHHYWGRSNHLNDHNQSGLWFTLRSFTNRSGEVLPQISKEYIRVKDENMTVLMVKKYLVTKLGLSNEAEIDISCMGESLLHIQTLKQVRDTIWLPRLVESVNSTTLSLGDFHDITMNHLMSLNYQKHCIFN</sequence>
<dbReference type="InterPro" id="IPR044171">
    <property type="entry name" value="LAX2-like"/>
</dbReference>
<name>A0A1S3E970_CICAR</name>
<dbReference type="AlphaFoldDB" id="A0A1S3E970"/>
<dbReference type="Proteomes" id="UP000087171">
    <property type="component" value="Chromosome Ca5"/>
</dbReference>
<dbReference type="PANTHER" id="PTHR47290">
    <property type="entry name" value="RING FINGER PROTEIN"/>
    <property type="match status" value="1"/>
</dbReference>
<accession>A0A1S3E970</accession>
<gene>
    <name evidence="3" type="primary">LOC101511353</name>
</gene>
<keyword evidence="2" id="KW-1185">Reference proteome</keyword>
<dbReference type="KEGG" id="cam:101511353"/>
<reference evidence="3" key="2">
    <citation type="submission" date="2025-08" db="UniProtKB">
        <authorList>
            <consortium name="RefSeq"/>
        </authorList>
    </citation>
    <scope>IDENTIFICATION</scope>
    <source>
        <tissue evidence="3">Etiolated seedlings</tissue>
    </source>
</reference>
<dbReference type="RefSeq" id="XP_012571919.1">
    <property type="nucleotide sequence ID" value="XM_012716465.2"/>
</dbReference>
<protein>
    <submittedName>
        <fullName evidence="3">Uncharacterized protein LOC101511353</fullName>
    </submittedName>
</protein>
<reference evidence="2" key="1">
    <citation type="journal article" date="2013" name="Nat. Biotechnol.">
        <title>Draft genome sequence of chickpea (Cicer arietinum) provides a resource for trait improvement.</title>
        <authorList>
            <person name="Varshney R.K."/>
            <person name="Song C."/>
            <person name="Saxena R.K."/>
            <person name="Azam S."/>
            <person name="Yu S."/>
            <person name="Sharpe A.G."/>
            <person name="Cannon S."/>
            <person name="Baek J."/>
            <person name="Rosen B.D."/>
            <person name="Tar'an B."/>
            <person name="Millan T."/>
            <person name="Zhang X."/>
            <person name="Ramsay L.D."/>
            <person name="Iwata A."/>
            <person name="Wang Y."/>
            <person name="Nelson W."/>
            <person name="Farmer A.D."/>
            <person name="Gaur P.M."/>
            <person name="Soderlund C."/>
            <person name="Penmetsa R.V."/>
            <person name="Xu C."/>
            <person name="Bharti A.K."/>
            <person name="He W."/>
            <person name="Winter P."/>
            <person name="Zhao S."/>
            <person name="Hane J.K."/>
            <person name="Carrasquilla-Garcia N."/>
            <person name="Condie J.A."/>
            <person name="Upadhyaya H.D."/>
            <person name="Luo M.C."/>
            <person name="Thudi M."/>
            <person name="Gowda C.L."/>
            <person name="Singh N.P."/>
            <person name="Lichtenzveig J."/>
            <person name="Gali K.K."/>
            <person name="Rubio J."/>
            <person name="Nadarajan N."/>
            <person name="Dolezel J."/>
            <person name="Bansal K.C."/>
            <person name="Xu X."/>
            <person name="Edwards D."/>
            <person name="Zhang G."/>
            <person name="Kahl G."/>
            <person name="Gil J."/>
            <person name="Singh K.B."/>
            <person name="Datta S.K."/>
            <person name="Jackson S.A."/>
            <person name="Wang J."/>
            <person name="Cook D.R."/>
        </authorList>
    </citation>
    <scope>NUCLEOTIDE SEQUENCE [LARGE SCALE GENOMIC DNA]</scope>
    <source>
        <strain evidence="2">cv. CDC Frontier</strain>
    </source>
</reference>